<proteinExistence type="predicted"/>
<evidence type="ECO:0000313" key="2">
    <source>
        <dbReference type="Proteomes" id="UP000616779"/>
    </source>
</evidence>
<reference evidence="1 2" key="1">
    <citation type="submission" date="2019-10" db="EMBL/GenBank/DDBJ databases">
        <title>Description of Paenibacillus terrestris sp. nov.</title>
        <authorList>
            <person name="Carlier A."/>
            <person name="Qi S."/>
        </authorList>
    </citation>
    <scope>NUCLEOTIDE SEQUENCE [LARGE SCALE GENOMIC DNA]</scope>
    <source>
        <strain evidence="1 2">LMG 31458</strain>
    </source>
</reference>
<gene>
    <name evidence="1" type="ORF">GC098_29710</name>
</gene>
<dbReference type="EMBL" id="WHOA01000217">
    <property type="protein sequence ID" value="NOU75503.1"/>
    <property type="molecule type" value="Genomic_DNA"/>
</dbReference>
<name>A0ABX1Y6B5_9BACL</name>
<evidence type="ECO:0000313" key="1">
    <source>
        <dbReference type="EMBL" id="NOU75503.1"/>
    </source>
</evidence>
<protein>
    <submittedName>
        <fullName evidence="1">Uncharacterized protein</fullName>
    </submittedName>
</protein>
<accession>A0ABX1Y6B5</accession>
<dbReference type="Proteomes" id="UP000616779">
    <property type="component" value="Unassembled WGS sequence"/>
</dbReference>
<keyword evidence="2" id="KW-1185">Reference proteome</keyword>
<sequence>MIKKFFISSVGIALFSVLLIGFVYSRQLSDDNESISQEKSSISKEILIGNVVTAKPVSSPNLLRYSIVANPNDEVHVTFQKMNANEKYEDILSFDESLSNEGVSQEHQYKEAGKYKIIIEDKSNNTTAIHTIVVPEN</sequence>
<organism evidence="1 2">
    <name type="scientific">Paenibacillus phytorum</name>
    <dbReference type="NCBI Taxonomy" id="2654977"/>
    <lineage>
        <taxon>Bacteria</taxon>
        <taxon>Bacillati</taxon>
        <taxon>Bacillota</taxon>
        <taxon>Bacilli</taxon>
        <taxon>Bacillales</taxon>
        <taxon>Paenibacillaceae</taxon>
        <taxon>Paenibacillus</taxon>
    </lineage>
</organism>
<comment type="caution">
    <text evidence="1">The sequence shown here is derived from an EMBL/GenBank/DDBJ whole genome shotgun (WGS) entry which is preliminary data.</text>
</comment>
<dbReference type="RefSeq" id="WP_171647188.1">
    <property type="nucleotide sequence ID" value="NZ_WHOA01000217.1"/>
</dbReference>